<reference evidence="4" key="1">
    <citation type="journal article" date="2019" name="Int. J. Syst. Evol. Microbiol.">
        <title>The Global Catalogue of Microorganisms (GCM) 10K type strain sequencing project: providing services to taxonomists for standard genome sequencing and annotation.</title>
        <authorList>
            <consortium name="The Broad Institute Genomics Platform"/>
            <consortium name="The Broad Institute Genome Sequencing Center for Infectious Disease"/>
            <person name="Wu L."/>
            <person name="Ma J."/>
        </authorList>
    </citation>
    <scope>NUCLEOTIDE SEQUENCE [LARGE SCALE GENOMIC DNA]</scope>
    <source>
        <strain evidence="4">JCM 17688</strain>
    </source>
</reference>
<feature type="compositionally biased region" description="Polar residues" evidence="1">
    <location>
        <begin position="30"/>
        <end position="43"/>
    </location>
</feature>
<dbReference type="Proteomes" id="UP001500635">
    <property type="component" value="Unassembled WGS sequence"/>
</dbReference>
<feature type="transmembrane region" description="Helical" evidence="2">
    <location>
        <begin position="173"/>
        <end position="197"/>
    </location>
</feature>
<feature type="transmembrane region" description="Helical" evidence="2">
    <location>
        <begin position="332"/>
        <end position="353"/>
    </location>
</feature>
<feature type="transmembrane region" description="Helical" evidence="2">
    <location>
        <begin position="268"/>
        <end position="287"/>
    </location>
</feature>
<feature type="region of interest" description="Disordered" evidence="1">
    <location>
        <begin position="1"/>
        <end position="146"/>
    </location>
</feature>
<feature type="compositionally biased region" description="Low complexity" evidence="1">
    <location>
        <begin position="82"/>
        <end position="108"/>
    </location>
</feature>
<sequence length="381" mass="38853">MSQPPYRPGNEPADDDDQSSIGGRHAGGPQYTTPSSDPTTAMPQSPRPGGTPPSFSKDGPGGRPGGQGQGGYPPPPQGFGPQGPAQGGYPQYGQGQAQQPYGQQGQPPYGQPGQGGYPPPGGFPPPPTDGPTGGYPPPPGGYPPVAYGGQQPYSVGDAFTWAWNKFTKNAVPLIVSMLVYAVILGVIGGVTVAGAFASMTDKQTVTTDTSVSTSGTFGGASIAIFAIGYLVLLIVGLLIGVAYQTGVLDIADGRTVTIGSFFKPRNPGAAAVTAVLVGVATVILSVLCYIPGLVFAFFAMFATFIAIDRGTGGVAAITESMRAVRDRAGDAFLGWLISVVVAVVGVVICYVGLLVGGPLAMLIQVYTYRRLTGGQVAPLTR</sequence>
<evidence type="ECO:0000256" key="1">
    <source>
        <dbReference type="SAM" id="MobiDB-lite"/>
    </source>
</evidence>
<protein>
    <recommendedName>
        <fullName evidence="5">Integral membrane protein</fullName>
    </recommendedName>
</protein>
<comment type="caution">
    <text evidence="3">The sequence shown here is derived from an EMBL/GenBank/DDBJ whole genome shotgun (WGS) entry which is preliminary data.</text>
</comment>
<dbReference type="EMBL" id="BAABFR010000047">
    <property type="protein sequence ID" value="GAA4396170.1"/>
    <property type="molecule type" value="Genomic_DNA"/>
</dbReference>
<proteinExistence type="predicted"/>
<keyword evidence="2" id="KW-0812">Transmembrane</keyword>
<feature type="compositionally biased region" description="Gly residues" evidence="1">
    <location>
        <begin position="59"/>
        <end position="71"/>
    </location>
</feature>
<evidence type="ECO:0000313" key="4">
    <source>
        <dbReference type="Proteomes" id="UP001500635"/>
    </source>
</evidence>
<organism evidence="3 4">
    <name type="scientific">Tsukamurella soli</name>
    <dbReference type="NCBI Taxonomy" id="644556"/>
    <lineage>
        <taxon>Bacteria</taxon>
        <taxon>Bacillati</taxon>
        <taxon>Actinomycetota</taxon>
        <taxon>Actinomycetes</taxon>
        <taxon>Mycobacteriales</taxon>
        <taxon>Tsukamurellaceae</taxon>
        <taxon>Tsukamurella</taxon>
    </lineage>
</organism>
<keyword evidence="2" id="KW-1133">Transmembrane helix</keyword>
<keyword evidence="4" id="KW-1185">Reference proteome</keyword>
<gene>
    <name evidence="3" type="ORF">GCM10023147_30160</name>
</gene>
<feature type="transmembrane region" description="Helical" evidence="2">
    <location>
        <begin position="293"/>
        <end position="311"/>
    </location>
</feature>
<accession>A0ABP8JUA0</accession>
<evidence type="ECO:0008006" key="5">
    <source>
        <dbReference type="Google" id="ProtNLM"/>
    </source>
</evidence>
<feature type="transmembrane region" description="Helical" evidence="2">
    <location>
        <begin position="217"/>
        <end position="243"/>
    </location>
</feature>
<feature type="compositionally biased region" description="Pro residues" evidence="1">
    <location>
        <begin position="117"/>
        <end position="142"/>
    </location>
</feature>
<dbReference type="RefSeq" id="WP_344997384.1">
    <property type="nucleotide sequence ID" value="NZ_BAABFR010000047.1"/>
</dbReference>
<keyword evidence="2" id="KW-0472">Membrane</keyword>
<evidence type="ECO:0000256" key="2">
    <source>
        <dbReference type="SAM" id="Phobius"/>
    </source>
</evidence>
<evidence type="ECO:0000313" key="3">
    <source>
        <dbReference type="EMBL" id="GAA4396170.1"/>
    </source>
</evidence>
<name>A0ABP8JUA0_9ACTN</name>